<feature type="non-terminal residue" evidence="2">
    <location>
        <position position="1"/>
    </location>
</feature>
<accession>A0A836FHI1</accession>
<protein>
    <submittedName>
        <fullName evidence="2">GLR1 protein</fullName>
    </submittedName>
</protein>
<dbReference type="Gene3D" id="3.40.50.2300">
    <property type="match status" value="1"/>
</dbReference>
<dbReference type="Proteomes" id="UP000668214">
    <property type="component" value="Unassembled WGS sequence"/>
</dbReference>
<keyword evidence="3" id="KW-1185">Reference proteome</keyword>
<name>A0A836FHI1_9HYME</name>
<comment type="caution">
    <text evidence="2">The sequence shown here is derived from an EMBL/GenBank/DDBJ whole genome shotgun (WGS) entry which is preliminary data.</text>
</comment>
<dbReference type="AlphaFoldDB" id="A0A836FHI1"/>
<evidence type="ECO:0000313" key="3">
    <source>
        <dbReference type="Proteomes" id="UP000668214"/>
    </source>
</evidence>
<feature type="non-terminal residue" evidence="2">
    <location>
        <position position="214"/>
    </location>
</feature>
<evidence type="ECO:0000313" key="2">
    <source>
        <dbReference type="EMBL" id="KAG5324988.1"/>
    </source>
</evidence>
<sequence>MRGTMLKDERYSWVAARVTKRGNRCECETLVGKHQSIDARRRSTCQRAEINIGAIFEQGTDEVQNAFKFAMMSHNQNITTRKFELQAFVDVINTADAYKLSRLNAFFLARASLQIRLQPPAVVASRLLVFSRCKEKKGRIEEKRNERKHHEKKEKGPVPIEQGEFEKRGKSEGVPLQIEWQKRPDGFIVEAIESTNTATTNRLSRENATRARFD</sequence>
<feature type="region of interest" description="Disordered" evidence="1">
    <location>
        <begin position="139"/>
        <end position="176"/>
    </location>
</feature>
<gene>
    <name evidence="2" type="primary">Gluria_1</name>
    <name evidence="2" type="ORF">G6Z78_0002042</name>
</gene>
<dbReference type="EMBL" id="JAANIA010000305">
    <property type="protein sequence ID" value="KAG5324988.1"/>
    <property type="molecule type" value="Genomic_DNA"/>
</dbReference>
<organism evidence="2 3">
    <name type="scientific">Pseudoatta argentina</name>
    <dbReference type="NCBI Taxonomy" id="621737"/>
    <lineage>
        <taxon>Eukaryota</taxon>
        <taxon>Metazoa</taxon>
        <taxon>Ecdysozoa</taxon>
        <taxon>Arthropoda</taxon>
        <taxon>Hexapoda</taxon>
        <taxon>Insecta</taxon>
        <taxon>Pterygota</taxon>
        <taxon>Neoptera</taxon>
        <taxon>Endopterygota</taxon>
        <taxon>Hymenoptera</taxon>
        <taxon>Apocrita</taxon>
        <taxon>Aculeata</taxon>
        <taxon>Formicoidea</taxon>
        <taxon>Formicidae</taxon>
        <taxon>Myrmicinae</taxon>
        <taxon>Pseudoatta</taxon>
    </lineage>
</organism>
<evidence type="ECO:0000256" key="1">
    <source>
        <dbReference type="SAM" id="MobiDB-lite"/>
    </source>
</evidence>
<reference evidence="2" key="1">
    <citation type="submission" date="2020-02" db="EMBL/GenBank/DDBJ databases">
        <title>Relaxed selection underlies rapid genomic changes in the transitions from sociality to social parasitism in ants.</title>
        <authorList>
            <person name="Bi X."/>
        </authorList>
    </citation>
    <scope>NUCLEOTIDE SEQUENCE</scope>
    <source>
        <strain evidence="2">BGI-DK2014c</strain>
        <tissue evidence="2">Whole body</tissue>
    </source>
</reference>
<proteinExistence type="predicted"/>